<gene>
    <name evidence="4" type="ORF">T459_11215</name>
</gene>
<dbReference type="InterPro" id="IPR038408">
    <property type="entry name" value="GNK2_sf"/>
</dbReference>
<dbReference type="EMBL" id="AYRZ02000004">
    <property type="protein sequence ID" value="PHT82772.1"/>
    <property type="molecule type" value="Genomic_DNA"/>
</dbReference>
<dbReference type="STRING" id="4072.A0A2G2ZLB3"/>
<accession>A0A2G2ZLB3</accession>
<evidence type="ECO:0000313" key="5">
    <source>
        <dbReference type="Proteomes" id="UP000222542"/>
    </source>
</evidence>
<organism evidence="4 5">
    <name type="scientific">Capsicum annuum</name>
    <name type="common">Capsicum pepper</name>
    <dbReference type="NCBI Taxonomy" id="4072"/>
    <lineage>
        <taxon>Eukaryota</taxon>
        <taxon>Viridiplantae</taxon>
        <taxon>Streptophyta</taxon>
        <taxon>Embryophyta</taxon>
        <taxon>Tracheophyta</taxon>
        <taxon>Spermatophyta</taxon>
        <taxon>Magnoliopsida</taxon>
        <taxon>eudicotyledons</taxon>
        <taxon>Gunneridae</taxon>
        <taxon>Pentapetalae</taxon>
        <taxon>asterids</taxon>
        <taxon>lamiids</taxon>
        <taxon>Solanales</taxon>
        <taxon>Solanaceae</taxon>
        <taxon>Solanoideae</taxon>
        <taxon>Capsiceae</taxon>
        <taxon>Capsicum</taxon>
    </lineage>
</organism>
<dbReference type="Gramene" id="PHT82772">
    <property type="protein sequence ID" value="PHT82772"/>
    <property type="gene ID" value="T459_11215"/>
</dbReference>
<protein>
    <recommendedName>
        <fullName evidence="3">Gnk2-homologous domain-containing protein</fullName>
    </recommendedName>
</protein>
<dbReference type="InterPro" id="IPR002902">
    <property type="entry name" value="GNK2"/>
</dbReference>
<reference evidence="4 5" key="1">
    <citation type="journal article" date="2014" name="Nat. Genet.">
        <title>Genome sequence of the hot pepper provides insights into the evolution of pungency in Capsicum species.</title>
        <authorList>
            <person name="Kim S."/>
            <person name="Park M."/>
            <person name="Yeom S.I."/>
            <person name="Kim Y.M."/>
            <person name="Lee J.M."/>
            <person name="Lee H.A."/>
            <person name="Seo E."/>
            <person name="Choi J."/>
            <person name="Cheong K."/>
            <person name="Kim K.T."/>
            <person name="Jung K."/>
            <person name="Lee G.W."/>
            <person name="Oh S.K."/>
            <person name="Bae C."/>
            <person name="Kim S.B."/>
            <person name="Lee H.Y."/>
            <person name="Kim S.Y."/>
            <person name="Kim M.S."/>
            <person name="Kang B.C."/>
            <person name="Jo Y.D."/>
            <person name="Yang H.B."/>
            <person name="Jeong H.J."/>
            <person name="Kang W.H."/>
            <person name="Kwon J.K."/>
            <person name="Shin C."/>
            <person name="Lim J.Y."/>
            <person name="Park J.H."/>
            <person name="Huh J.H."/>
            <person name="Kim J.S."/>
            <person name="Kim B.D."/>
            <person name="Cohen O."/>
            <person name="Paran I."/>
            <person name="Suh M.C."/>
            <person name="Lee S.B."/>
            <person name="Kim Y.K."/>
            <person name="Shin Y."/>
            <person name="Noh S.J."/>
            <person name="Park J."/>
            <person name="Seo Y.S."/>
            <person name="Kwon S.Y."/>
            <person name="Kim H.A."/>
            <person name="Park J.M."/>
            <person name="Kim H.J."/>
            <person name="Choi S.B."/>
            <person name="Bosland P.W."/>
            <person name="Reeves G."/>
            <person name="Jo S.H."/>
            <person name="Lee B.W."/>
            <person name="Cho H.T."/>
            <person name="Choi H.S."/>
            <person name="Lee M.S."/>
            <person name="Yu Y."/>
            <person name="Do Choi Y."/>
            <person name="Park B.S."/>
            <person name="van Deynze A."/>
            <person name="Ashrafi H."/>
            <person name="Hill T."/>
            <person name="Kim W.T."/>
            <person name="Pai H.S."/>
            <person name="Ahn H.K."/>
            <person name="Yeam I."/>
            <person name="Giovannoni J.J."/>
            <person name="Rose J.K."/>
            <person name="Sorensen I."/>
            <person name="Lee S.J."/>
            <person name="Kim R.W."/>
            <person name="Choi I.Y."/>
            <person name="Choi B.S."/>
            <person name="Lim J.S."/>
            <person name="Lee Y.H."/>
            <person name="Choi D."/>
        </authorList>
    </citation>
    <scope>NUCLEOTIDE SEQUENCE [LARGE SCALE GENOMIC DNA]</scope>
    <source>
        <strain evidence="5">cv. CM334</strain>
    </source>
</reference>
<dbReference type="Gene3D" id="3.30.430.20">
    <property type="entry name" value="Gnk2 domain, C-X8-C-X2-C motif"/>
    <property type="match status" value="1"/>
</dbReference>
<name>A0A2G2ZLB3_CAPAN</name>
<dbReference type="PROSITE" id="PS51473">
    <property type="entry name" value="GNK2"/>
    <property type="match status" value="1"/>
</dbReference>
<evidence type="ECO:0000256" key="1">
    <source>
        <dbReference type="ARBA" id="ARBA00022729"/>
    </source>
</evidence>
<dbReference type="CDD" id="cd23509">
    <property type="entry name" value="Gnk2-like"/>
    <property type="match status" value="1"/>
</dbReference>
<sequence length="318" mass="35285">MESEFIAFDKAGEEEEWLQNFLEDIPYWPKPMAPVCIHCASQAAIGRVGSMKYNGKSRHIRRRHNTVRELLSSEIITVDYVKSKDNMSNPLTKGLSREGVERTSKGMGLRPRTSQHGVLYGNIFLTFSQTGQVNSTPLALFCPNTTSYGPNSTYNSNLNALVSSLSSNTFTRNGFYNFTAGHTGSDKAYGLCLFRGDVSPDVCQNYVSTASKEILENCHSGSQDISHGGFPAVFSHGGYHHSNPGGYLDWRLGNRVKDREGALGTLWFWMLVTIRAPARIVTNLVSKHGSWSQGVCEIVSSRVLFMGVKHATFISRRL</sequence>
<evidence type="ECO:0000259" key="3">
    <source>
        <dbReference type="PROSITE" id="PS51473"/>
    </source>
</evidence>
<keyword evidence="2" id="KW-0677">Repeat</keyword>
<dbReference type="CDD" id="cd09272">
    <property type="entry name" value="RNase_HI_RT_Ty1"/>
    <property type="match status" value="1"/>
</dbReference>
<dbReference type="PANTHER" id="PTHR32099">
    <property type="entry name" value="CYSTEINE-RICH REPEAT SECRETORY PROTEIN"/>
    <property type="match status" value="1"/>
</dbReference>
<evidence type="ECO:0000256" key="2">
    <source>
        <dbReference type="ARBA" id="ARBA00022737"/>
    </source>
</evidence>
<dbReference type="Proteomes" id="UP000222542">
    <property type="component" value="Unassembled WGS sequence"/>
</dbReference>
<proteinExistence type="predicted"/>
<keyword evidence="5" id="KW-1185">Reference proteome</keyword>
<reference evidence="4 5" key="2">
    <citation type="journal article" date="2017" name="Genome Biol.">
        <title>New reference genome sequences of hot pepper reveal the massive evolution of plant disease-resistance genes by retroduplication.</title>
        <authorList>
            <person name="Kim S."/>
            <person name="Park J."/>
            <person name="Yeom S.I."/>
            <person name="Kim Y.M."/>
            <person name="Seo E."/>
            <person name="Kim K.T."/>
            <person name="Kim M.S."/>
            <person name="Lee J.M."/>
            <person name="Cheong K."/>
            <person name="Shin H.S."/>
            <person name="Kim S.B."/>
            <person name="Han K."/>
            <person name="Lee J."/>
            <person name="Park M."/>
            <person name="Lee H.A."/>
            <person name="Lee H.Y."/>
            <person name="Lee Y."/>
            <person name="Oh S."/>
            <person name="Lee J.H."/>
            <person name="Choi E."/>
            <person name="Choi E."/>
            <person name="Lee S.E."/>
            <person name="Jeon J."/>
            <person name="Kim H."/>
            <person name="Choi G."/>
            <person name="Song H."/>
            <person name="Lee J."/>
            <person name="Lee S.C."/>
            <person name="Kwon J.K."/>
            <person name="Lee H.Y."/>
            <person name="Koo N."/>
            <person name="Hong Y."/>
            <person name="Kim R.W."/>
            <person name="Kang W.H."/>
            <person name="Huh J.H."/>
            <person name="Kang B.C."/>
            <person name="Yang T.J."/>
            <person name="Lee Y.H."/>
            <person name="Bennetzen J.L."/>
            <person name="Choi D."/>
        </authorList>
    </citation>
    <scope>NUCLEOTIDE SEQUENCE [LARGE SCALE GENOMIC DNA]</scope>
    <source>
        <strain evidence="5">cv. CM334</strain>
    </source>
</reference>
<dbReference type="Pfam" id="PF01657">
    <property type="entry name" value="Stress-antifung"/>
    <property type="match status" value="1"/>
</dbReference>
<comment type="caution">
    <text evidence="4">The sequence shown here is derived from an EMBL/GenBank/DDBJ whole genome shotgun (WGS) entry which is preliminary data.</text>
</comment>
<dbReference type="AlphaFoldDB" id="A0A2G2ZLB3"/>
<keyword evidence="1" id="KW-0732">Signal</keyword>
<dbReference type="PANTHER" id="PTHR32099:SF42">
    <property type="entry name" value="CYSTEINE-RICH RECEPTOR-LIKE PROTEIN KINASE 9-RELATED"/>
    <property type="match status" value="1"/>
</dbReference>
<evidence type="ECO:0000313" key="4">
    <source>
        <dbReference type="EMBL" id="PHT82772.1"/>
    </source>
</evidence>
<feature type="domain" description="Gnk2-homologous" evidence="3">
    <location>
        <begin position="136"/>
        <end position="241"/>
    </location>
</feature>